<gene>
    <name evidence="3" type="ORF">MELLADRAFT_114088</name>
</gene>
<organism evidence="4">
    <name type="scientific">Melampsora larici-populina (strain 98AG31 / pathotype 3-4-7)</name>
    <name type="common">Poplar leaf rust fungus</name>
    <dbReference type="NCBI Taxonomy" id="747676"/>
    <lineage>
        <taxon>Eukaryota</taxon>
        <taxon>Fungi</taxon>
        <taxon>Dikarya</taxon>
        <taxon>Basidiomycota</taxon>
        <taxon>Pucciniomycotina</taxon>
        <taxon>Pucciniomycetes</taxon>
        <taxon>Pucciniales</taxon>
        <taxon>Melampsoraceae</taxon>
        <taxon>Melampsora</taxon>
    </lineage>
</organism>
<dbReference type="EMBL" id="GL883200">
    <property type="protein sequence ID" value="EGF97778.1"/>
    <property type="molecule type" value="Genomic_DNA"/>
</dbReference>
<dbReference type="AlphaFoldDB" id="F4SC51"/>
<dbReference type="VEuPathDB" id="FungiDB:MELLADRAFT_114088"/>
<evidence type="ECO:0000313" key="4">
    <source>
        <dbReference type="Proteomes" id="UP000001072"/>
    </source>
</evidence>
<feature type="chain" id="PRO_5003322143" description="Secreted protein" evidence="2">
    <location>
        <begin position="31"/>
        <end position="167"/>
    </location>
</feature>
<evidence type="ECO:0008006" key="5">
    <source>
        <dbReference type="Google" id="ProtNLM"/>
    </source>
</evidence>
<dbReference type="InParanoid" id="F4SC51"/>
<feature type="region of interest" description="Disordered" evidence="1">
    <location>
        <begin position="93"/>
        <end position="122"/>
    </location>
</feature>
<evidence type="ECO:0000256" key="2">
    <source>
        <dbReference type="SAM" id="SignalP"/>
    </source>
</evidence>
<evidence type="ECO:0000256" key="1">
    <source>
        <dbReference type="SAM" id="MobiDB-lite"/>
    </source>
</evidence>
<dbReference type="HOGENOM" id="CLU_1594936_0_0_1"/>
<dbReference type="GeneID" id="18925204"/>
<accession>F4SC51</accession>
<dbReference type="Proteomes" id="UP000001072">
    <property type="component" value="Unassembled WGS sequence"/>
</dbReference>
<sequence>MPTQKAYVFKMNFRNVFLLYLLSMENLVKGIIPSSGPVHADLGGTSTLHLSAPTVHNPMERGPINEQNTPQYYEGHFEKYDNTFLRHRKALQDHTSIPDPSKQTIEDENALSRGPNNDDEEHSLTYGQVAGIPSCGGFLSNSLQILMCSSRVSNQTTVKSSTLCFGI</sequence>
<dbReference type="RefSeq" id="XP_007418966.1">
    <property type="nucleotide sequence ID" value="XM_007418904.1"/>
</dbReference>
<keyword evidence="2" id="KW-0732">Signal</keyword>
<dbReference type="KEGG" id="mlr:MELLADRAFT_114088"/>
<proteinExistence type="predicted"/>
<protein>
    <recommendedName>
        <fullName evidence="5">Secreted protein</fullName>
    </recommendedName>
</protein>
<name>F4SC51_MELLP</name>
<reference evidence="4" key="1">
    <citation type="journal article" date="2011" name="Proc. Natl. Acad. Sci. U.S.A.">
        <title>Obligate biotrophy features unraveled by the genomic analysis of rust fungi.</title>
        <authorList>
            <person name="Duplessis S."/>
            <person name="Cuomo C.A."/>
            <person name="Lin Y.-C."/>
            <person name="Aerts A."/>
            <person name="Tisserant E."/>
            <person name="Veneault-Fourrey C."/>
            <person name="Joly D.L."/>
            <person name="Hacquard S."/>
            <person name="Amselem J."/>
            <person name="Cantarel B.L."/>
            <person name="Chiu R."/>
            <person name="Coutinho P.M."/>
            <person name="Feau N."/>
            <person name="Field M."/>
            <person name="Frey P."/>
            <person name="Gelhaye E."/>
            <person name="Goldberg J."/>
            <person name="Grabherr M.G."/>
            <person name="Kodira C.D."/>
            <person name="Kohler A."/>
            <person name="Kuees U."/>
            <person name="Lindquist E.A."/>
            <person name="Lucas S.M."/>
            <person name="Mago R."/>
            <person name="Mauceli E."/>
            <person name="Morin E."/>
            <person name="Murat C."/>
            <person name="Pangilinan J.L."/>
            <person name="Park R."/>
            <person name="Pearson M."/>
            <person name="Quesneville H."/>
            <person name="Rouhier N."/>
            <person name="Sakthikumar S."/>
            <person name="Salamov A.A."/>
            <person name="Schmutz J."/>
            <person name="Selles B."/>
            <person name="Shapiro H."/>
            <person name="Tanguay P."/>
            <person name="Tuskan G.A."/>
            <person name="Henrissat B."/>
            <person name="Van de Peer Y."/>
            <person name="Rouze P."/>
            <person name="Ellis J.G."/>
            <person name="Dodds P.N."/>
            <person name="Schein J.E."/>
            <person name="Zhong S."/>
            <person name="Hamelin R.C."/>
            <person name="Grigoriev I.V."/>
            <person name="Szabo L.J."/>
            <person name="Martin F."/>
        </authorList>
    </citation>
    <scope>NUCLEOTIDE SEQUENCE [LARGE SCALE GENOMIC DNA]</scope>
    <source>
        <strain evidence="4">98AG31 / pathotype 3-4-7</strain>
    </source>
</reference>
<feature type="signal peptide" evidence="2">
    <location>
        <begin position="1"/>
        <end position="30"/>
    </location>
</feature>
<evidence type="ECO:0000313" key="3">
    <source>
        <dbReference type="EMBL" id="EGF97778.1"/>
    </source>
</evidence>
<keyword evidence="4" id="KW-1185">Reference proteome</keyword>